<feature type="domain" description="N-acetyltransferase" evidence="1">
    <location>
        <begin position="335"/>
        <end position="504"/>
    </location>
</feature>
<geneLocation type="plasmid" evidence="3">
    <name>pamcp48-600</name>
</geneLocation>
<dbReference type="SUPFAM" id="SSF55729">
    <property type="entry name" value="Acyl-CoA N-acyltransferases (Nat)"/>
    <property type="match status" value="1"/>
</dbReference>
<evidence type="ECO:0000313" key="2">
    <source>
        <dbReference type="EMBL" id="APD92252.1"/>
    </source>
</evidence>
<dbReference type="InterPro" id="IPR000182">
    <property type="entry name" value="GNAT_dom"/>
</dbReference>
<dbReference type="EMBL" id="CP018025">
    <property type="protein sequence ID" value="APD92252.1"/>
    <property type="molecule type" value="Genomic_DNA"/>
</dbReference>
<name>A0AAC9NU73_9ALTE</name>
<evidence type="ECO:0000259" key="1">
    <source>
        <dbReference type="PROSITE" id="PS51186"/>
    </source>
</evidence>
<dbReference type="CDD" id="cd04301">
    <property type="entry name" value="NAT_SF"/>
    <property type="match status" value="1"/>
</dbReference>
<dbReference type="RefSeq" id="WP_071960865.1">
    <property type="nucleotide sequence ID" value="NZ_CP018025.1"/>
</dbReference>
<dbReference type="Gene3D" id="3.40.630.30">
    <property type="match status" value="1"/>
</dbReference>
<protein>
    <recommendedName>
        <fullName evidence="1">N-acetyltransferase domain-containing protein</fullName>
    </recommendedName>
</protein>
<dbReference type="Pfam" id="PF00583">
    <property type="entry name" value="Acetyltransf_1"/>
    <property type="match status" value="1"/>
</dbReference>
<organism evidence="2 3">
    <name type="scientific">Alteromonas mediterranea</name>
    <dbReference type="NCBI Taxonomy" id="314275"/>
    <lineage>
        <taxon>Bacteria</taxon>
        <taxon>Pseudomonadati</taxon>
        <taxon>Pseudomonadota</taxon>
        <taxon>Gammaproteobacteria</taxon>
        <taxon>Alteromonadales</taxon>
        <taxon>Alteromonadaceae</taxon>
        <taxon>Alteromonas/Salinimonas group</taxon>
        <taxon>Alteromonas</taxon>
    </lineage>
</organism>
<dbReference type="PROSITE" id="PS51186">
    <property type="entry name" value="GNAT"/>
    <property type="match status" value="1"/>
</dbReference>
<proteinExistence type="predicted"/>
<reference evidence="2 3" key="1">
    <citation type="submission" date="2016-11" db="EMBL/GenBank/DDBJ databases">
        <title>Networking in microbes: conjugative elements and plasmids in the genus Alteromonas.</title>
        <authorList>
            <person name="Lopez-Perez M."/>
            <person name="Ramon-Marco N."/>
            <person name="Rodriguez-Valera F."/>
        </authorList>
    </citation>
    <scope>NUCLEOTIDE SEQUENCE [LARGE SCALE GENOMIC DNA]</scope>
    <source>
        <strain evidence="2 3">CP48</strain>
        <plasmid evidence="3">pamcp48-600</plasmid>
    </source>
</reference>
<dbReference type="Proteomes" id="UP000182101">
    <property type="component" value="Plasmid pAMCP48-600"/>
</dbReference>
<accession>A0AAC9NU73</accession>
<keyword evidence="2" id="KW-0614">Plasmid</keyword>
<sequence length="606" mass="68839">MLLFHQFIEYDKTPVEAAYWAFTKEIGRRLEAHGHDFQYAMQNDNGVHVPGVVINHRLWVDASGYGNVYDKPFEFTMRKEQLDDYRGRARIPDDYYSFKSEVFRKNINAAIEKSMDALENDPDIPEVVKNDSLEAQLLEAKKLGFNVINIFYHETSKQNEKKIKDEGFKLKGQGSGASDGQMPHGVFVKPSDNKIDVAENPVQIPVLLKEQQTLTFESRESIARFIKDVPVLAELQQDYQDVDDKYVKAYDAVDAERASAPKRGTPEAKEWRTEHFAELDRILHEWKEANLFNATLIQNAFTKELADRGVERVVVQNDEGSFGRKVTTVLSLDPDGVRPASADFKALKNELELKNQGYVLPNGYRGINVDGITPESPEWDHVEHVAYYVDIGFGGPEGESLSSLIYDGNEPIGAAWCRVNNDNTFSFDIAVKEEVQGSGIGRHMIDRVLDEFAQKKRYTPGLKASFYVINEDLADALMRRGFIIDADLSDHQFEFSVNMTEALPATKLLERAERQHGDQFDDVYGKLAETIGEKYDFKCKYVIAGWVDKPDSEDVRPQDYDAIVDAIAELPMTDFEKSYMLARANKTRGSLPEPVNDLSMRPAVRR</sequence>
<dbReference type="InterPro" id="IPR016181">
    <property type="entry name" value="Acyl_CoA_acyltransferase"/>
</dbReference>
<dbReference type="GO" id="GO:0016747">
    <property type="term" value="F:acyltransferase activity, transferring groups other than amino-acyl groups"/>
    <property type="evidence" value="ECO:0007669"/>
    <property type="project" value="InterPro"/>
</dbReference>
<dbReference type="AlphaFoldDB" id="A0AAC9NU73"/>
<gene>
    <name evidence="2" type="ORF">BM524_20260</name>
</gene>
<evidence type="ECO:0000313" key="3">
    <source>
        <dbReference type="Proteomes" id="UP000182101"/>
    </source>
</evidence>